<dbReference type="CTD" id="9819149"/>
<organism evidence="2">
    <name type="scientific">Caenorhabditis remanei</name>
    <name type="common">Caenorhabditis vulgaris</name>
    <dbReference type="NCBI Taxonomy" id="31234"/>
    <lineage>
        <taxon>Eukaryota</taxon>
        <taxon>Metazoa</taxon>
        <taxon>Ecdysozoa</taxon>
        <taxon>Nematoda</taxon>
        <taxon>Chromadorea</taxon>
        <taxon>Rhabditida</taxon>
        <taxon>Rhabditina</taxon>
        <taxon>Rhabditomorpha</taxon>
        <taxon>Rhabditoidea</taxon>
        <taxon>Rhabditidae</taxon>
        <taxon>Peloderinae</taxon>
        <taxon>Caenorhabditis</taxon>
    </lineage>
</organism>
<dbReference type="Proteomes" id="UP000008281">
    <property type="component" value="Unassembled WGS sequence"/>
</dbReference>
<dbReference type="PANTHER" id="PTHR31720:SF3">
    <property type="entry name" value="SERPENTINE RECEPTOR, CLASS Z-RELATED"/>
    <property type="match status" value="1"/>
</dbReference>
<dbReference type="EMBL" id="DS268451">
    <property type="protein sequence ID" value="EFP03939.1"/>
    <property type="molecule type" value="Genomic_DNA"/>
</dbReference>
<proteinExistence type="predicted"/>
<sequence length="322" mass="37406">MSEQTELFLNSTDDSFSLIAPIQMAQIYVFVFATFPGCLVLLIVIFPFYVYVNRMNRERDEKTLVFPFTNHFYKMVKKTYSFIFSFFAALFVLYQIGFLFGVFFLYIAILILFLLNIMTQVFHLLISVLATFKFILYFFPTTEKWVMSAQRTLHKRIRWVYILYGLKESATVYSLFGCISGKCTEEEKWNIEASYTISFYVANCILLCCSLLYLPIMISIRNFSNLPMVQQNQPQKYIYWQTMITVLFKSVSLPIALVFFAEHDMVFILFLVVTDIVMTPLIIQVSYLSCNKRNVDTTLGVFCCRCSKGGSSVEPDSNFASV</sequence>
<dbReference type="OMA" id="IMISIRN"/>
<dbReference type="RefSeq" id="XP_003103565.2">
    <property type="nucleotide sequence ID" value="XM_003103517.2"/>
</dbReference>
<dbReference type="Pfam" id="PF10325">
    <property type="entry name" value="7TM_GPCR_Srz"/>
    <property type="match status" value="1"/>
</dbReference>
<evidence type="ECO:0000313" key="1">
    <source>
        <dbReference type="EMBL" id="EFP03939.1"/>
    </source>
</evidence>
<dbReference type="PANTHER" id="PTHR31720">
    <property type="entry name" value="SERPENTINE RECEPTOR, CLASS Z-RELATED"/>
    <property type="match status" value="1"/>
</dbReference>
<evidence type="ECO:0000313" key="2">
    <source>
        <dbReference type="Proteomes" id="UP000008281"/>
    </source>
</evidence>
<dbReference type="AlphaFoldDB" id="E3MK84"/>
<gene>
    <name evidence="1" type="ORF">CRE_28812</name>
</gene>
<dbReference type="KEGG" id="crq:GCK72_011974"/>
<dbReference type="OrthoDB" id="5876505at2759"/>
<name>E3MK84_CAERE</name>
<reference evidence="1" key="1">
    <citation type="submission" date="2007-07" db="EMBL/GenBank/DDBJ databases">
        <title>PCAP assembly of the Caenorhabditis remanei genome.</title>
        <authorList>
            <consortium name="The Caenorhabditis remanei Sequencing Consortium"/>
            <person name="Wilson R.K."/>
        </authorList>
    </citation>
    <scope>NUCLEOTIDE SEQUENCE [LARGE SCALE GENOMIC DNA]</scope>
    <source>
        <strain evidence="1">PB4641</strain>
    </source>
</reference>
<dbReference type="HOGENOM" id="CLU_056063_2_1_1"/>
<protein>
    <submittedName>
        <fullName evidence="1">Uncharacterized protein</fullName>
    </submittedName>
</protein>
<keyword evidence="2" id="KW-1185">Reference proteome</keyword>
<dbReference type="GeneID" id="9819149"/>
<accession>E3MK84</accession>
<dbReference type="InterPro" id="IPR018817">
    <property type="entry name" value="7TM_GPCR_serpentine_rcpt_Srz"/>
</dbReference>